<proteinExistence type="predicted"/>
<dbReference type="RefSeq" id="WP_036945646.1">
    <property type="nucleotide sequence ID" value="NZ_JQKC01000064.1"/>
</dbReference>
<dbReference type="GO" id="GO:0003677">
    <property type="term" value="F:DNA binding"/>
    <property type="evidence" value="ECO:0007669"/>
    <property type="project" value="UniProtKB-KW"/>
</dbReference>
<keyword evidence="2" id="KW-0233">DNA recombination</keyword>
<dbReference type="eggNOG" id="COG1961">
    <property type="taxonomic scope" value="Bacteria"/>
</dbReference>
<dbReference type="SMART" id="SM00857">
    <property type="entry name" value="Resolvase"/>
    <property type="match status" value="1"/>
</dbReference>
<dbReference type="PANTHER" id="PTHR30461:SF2">
    <property type="entry name" value="SERINE RECOMBINASE PINE-RELATED"/>
    <property type="match status" value="1"/>
</dbReference>
<reference evidence="5" key="1">
    <citation type="submission" date="2015-07" db="EMBL/GenBank/DDBJ databases">
        <title>Near-Complete Genome Sequence of the Cellulolytic Bacterium Bacteroides (Pseudobacteroides) cellulosolvens ATCC 35603.</title>
        <authorList>
            <person name="Dassa B."/>
            <person name="Utturkar S.M."/>
            <person name="Klingeman D.M."/>
            <person name="Hurt R.A."/>
            <person name="Keller M."/>
            <person name="Xu J."/>
            <person name="Reddy Y.H.K."/>
            <person name="Borovok I."/>
            <person name="Grinberg I.R."/>
            <person name="Lamed R."/>
            <person name="Zhivin O."/>
            <person name="Bayer E.A."/>
            <person name="Brown S.D."/>
        </authorList>
    </citation>
    <scope>NUCLEOTIDE SEQUENCE [LARGE SCALE GENOMIC DNA]</scope>
    <source>
        <strain evidence="5">DSM 2933</strain>
    </source>
</reference>
<evidence type="ECO:0000313" key="4">
    <source>
        <dbReference type="EMBL" id="KNY27563.1"/>
    </source>
</evidence>
<name>A0A0L6JP54_9FIRM</name>
<dbReference type="InterPro" id="IPR050639">
    <property type="entry name" value="SSR_resolvase"/>
</dbReference>
<dbReference type="Proteomes" id="UP000036923">
    <property type="component" value="Unassembled WGS sequence"/>
</dbReference>
<dbReference type="SUPFAM" id="SSF53041">
    <property type="entry name" value="Resolvase-like"/>
    <property type="match status" value="1"/>
</dbReference>
<dbReference type="CDD" id="cd03768">
    <property type="entry name" value="SR_ResInv"/>
    <property type="match status" value="1"/>
</dbReference>
<dbReference type="STRING" id="398512.Bccel_2834"/>
<dbReference type="OrthoDB" id="9797501at2"/>
<evidence type="ECO:0000256" key="2">
    <source>
        <dbReference type="ARBA" id="ARBA00023172"/>
    </source>
</evidence>
<gene>
    <name evidence="4" type="ORF">Bccel_2834</name>
</gene>
<dbReference type="InterPro" id="IPR036162">
    <property type="entry name" value="Resolvase-like_N_sf"/>
</dbReference>
<accession>A0A0L6JP54</accession>
<dbReference type="AlphaFoldDB" id="A0A0L6JP54"/>
<dbReference type="InterPro" id="IPR006119">
    <property type="entry name" value="Resolv_N"/>
</dbReference>
<evidence type="ECO:0000256" key="1">
    <source>
        <dbReference type="ARBA" id="ARBA00023125"/>
    </source>
</evidence>
<keyword evidence="1" id="KW-0238">DNA-binding</keyword>
<dbReference type="Pfam" id="PF00239">
    <property type="entry name" value="Resolvase"/>
    <property type="match status" value="1"/>
</dbReference>
<dbReference type="EMBL" id="LGTC01000001">
    <property type="protein sequence ID" value="KNY27563.1"/>
    <property type="molecule type" value="Genomic_DNA"/>
</dbReference>
<dbReference type="PATRIC" id="fig|398512.5.peg.2969"/>
<comment type="caution">
    <text evidence="4">The sequence shown here is derived from an EMBL/GenBank/DDBJ whole genome shotgun (WGS) entry which is preliminary data.</text>
</comment>
<dbReference type="Gene3D" id="3.40.50.1390">
    <property type="entry name" value="Resolvase, N-terminal catalytic domain"/>
    <property type="match status" value="1"/>
</dbReference>
<protein>
    <submittedName>
        <fullName evidence="4">Resolvase domain-containing protein</fullName>
    </submittedName>
</protein>
<keyword evidence="5" id="KW-1185">Reference proteome</keyword>
<dbReference type="GO" id="GO:0000150">
    <property type="term" value="F:DNA strand exchange activity"/>
    <property type="evidence" value="ECO:0007669"/>
    <property type="project" value="InterPro"/>
</dbReference>
<dbReference type="PANTHER" id="PTHR30461">
    <property type="entry name" value="DNA-INVERTASE FROM LAMBDOID PROPHAGE"/>
    <property type="match status" value="1"/>
</dbReference>
<dbReference type="PROSITE" id="PS51736">
    <property type="entry name" value="RECOMBINASES_3"/>
    <property type="match status" value="1"/>
</dbReference>
<sequence>MGRKYGYIRVSDKEQNEDRQVIAMKEIGIDDGLIFIEKQSGKDFSRPQYQLLKRIMQKGDILYIKSLDRFGRNKQQILNEWHELTKVKEIEIVVLDMPLLDTTKFKDLNGLETLIQDIVLQVLSWLAEDERKRIRERQREGIDAAKIKGKHLGRPKICFPDNFEKFYNAWKKGSITATQCMIELNLKRTSFYKLVKQYEMM</sequence>
<organism evidence="4 5">
    <name type="scientific">Pseudobacteroides cellulosolvens ATCC 35603 = DSM 2933</name>
    <dbReference type="NCBI Taxonomy" id="398512"/>
    <lineage>
        <taxon>Bacteria</taxon>
        <taxon>Bacillati</taxon>
        <taxon>Bacillota</taxon>
        <taxon>Clostridia</taxon>
        <taxon>Eubacteriales</taxon>
        <taxon>Oscillospiraceae</taxon>
        <taxon>Pseudobacteroides</taxon>
    </lineage>
</organism>
<feature type="domain" description="Resolvase/invertase-type recombinase catalytic" evidence="3">
    <location>
        <begin position="3"/>
        <end position="149"/>
    </location>
</feature>
<evidence type="ECO:0000313" key="5">
    <source>
        <dbReference type="Proteomes" id="UP000036923"/>
    </source>
</evidence>
<evidence type="ECO:0000259" key="3">
    <source>
        <dbReference type="PROSITE" id="PS51736"/>
    </source>
</evidence>